<organism evidence="1 2">
    <name type="scientific">Paraliobacillus quinghaiensis</name>
    <dbReference type="NCBI Taxonomy" id="470815"/>
    <lineage>
        <taxon>Bacteria</taxon>
        <taxon>Bacillati</taxon>
        <taxon>Bacillota</taxon>
        <taxon>Bacilli</taxon>
        <taxon>Bacillales</taxon>
        <taxon>Bacillaceae</taxon>
        <taxon>Paraliobacillus</taxon>
    </lineage>
</organism>
<accession>A0A917TPT9</accession>
<dbReference type="Proteomes" id="UP000618460">
    <property type="component" value="Unassembled WGS sequence"/>
</dbReference>
<proteinExistence type="predicted"/>
<dbReference type="RefSeq" id="WP_117155065.1">
    <property type="nucleotide sequence ID" value="NZ_BMLG01000008.1"/>
</dbReference>
<dbReference type="EMBL" id="BMLG01000008">
    <property type="protein sequence ID" value="GGM31715.1"/>
    <property type="molecule type" value="Genomic_DNA"/>
</dbReference>
<evidence type="ECO:0000313" key="2">
    <source>
        <dbReference type="Proteomes" id="UP000618460"/>
    </source>
</evidence>
<protein>
    <submittedName>
        <fullName evidence="1">Uncharacterized protein</fullName>
    </submittedName>
</protein>
<sequence>MVRKYKTDPGYVTIPEANDIVRRMLRIVDKDDKTYYNKILEKAKHGAFGGKKYKKRMYQVRRKDIEQYAQELLKDQQLNLYDFEFTSNLNNVNKINNLHNIDSDTARNINSYLNYLKHFEIITEEAFQHGKRNLILLLELNKLAVNHHNSL</sequence>
<evidence type="ECO:0000313" key="1">
    <source>
        <dbReference type="EMBL" id="GGM31715.1"/>
    </source>
</evidence>
<reference evidence="1" key="2">
    <citation type="submission" date="2020-09" db="EMBL/GenBank/DDBJ databases">
        <authorList>
            <person name="Sun Q."/>
            <person name="Zhou Y."/>
        </authorList>
    </citation>
    <scope>NUCLEOTIDE SEQUENCE</scope>
    <source>
        <strain evidence="1">CGMCC 1.6333</strain>
    </source>
</reference>
<reference evidence="1" key="1">
    <citation type="journal article" date="2014" name="Int. J. Syst. Evol. Microbiol.">
        <title>Complete genome sequence of Corynebacterium casei LMG S-19264T (=DSM 44701T), isolated from a smear-ripened cheese.</title>
        <authorList>
            <consortium name="US DOE Joint Genome Institute (JGI-PGF)"/>
            <person name="Walter F."/>
            <person name="Albersmeier A."/>
            <person name="Kalinowski J."/>
            <person name="Ruckert C."/>
        </authorList>
    </citation>
    <scope>NUCLEOTIDE SEQUENCE</scope>
    <source>
        <strain evidence="1">CGMCC 1.6333</strain>
    </source>
</reference>
<keyword evidence="2" id="KW-1185">Reference proteome</keyword>
<gene>
    <name evidence="1" type="ORF">GCM10011351_17400</name>
</gene>
<name>A0A917TPT9_9BACI</name>
<dbReference type="OrthoDB" id="2872994at2"/>
<dbReference type="AlphaFoldDB" id="A0A917TPT9"/>
<comment type="caution">
    <text evidence="1">The sequence shown here is derived from an EMBL/GenBank/DDBJ whole genome shotgun (WGS) entry which is preliminary data.</text>
</comment>